<proteinExistence type="inferred from homology"/>
<dbReference type="SUPFAM" id="SSF48452">
    <property type="entry name" value="TPR-like"/>
    <property type="match status" value="1"/>
</dbReference>
<dbReference type="Gene3D" id="1.25.40.10">
    <property type="entry name" value="Tetratricopeptide repeat domain"/>
    <property type="match status" value="1"/>
</dbReference>
<accession>A0A381PND6</accession>
<reference evidence="5" key="1">
    <citation type="submission" date="2018-05" db="EMBL/GenBank/DDBJ databases">
        <authorList>
            <person name="Lanie J.A."/>
            <person name="Ng W.-L."/>
            <person name="Kazmierczak K.M."/>
            <person name="Andrzejewski T.M."/>
            <person name="Davidsen T.M."/>
            <person name="Wayne K.J."/>
            <person name="Tettelin H."/>
            <person name="Glass J.I."/>
            <person name="Rusch D."/>
            <person name="Podicherti R."/>
            <person name="Tsui H.-C.T."/>
            <person name="Winkler M.E."/>
        </authorList>
    </citation>
    <scope>NUCLEOTIDE SEQUENCE</scope>
</reference>
<gene>
    <name evidence="5" type="ORF">METZ01_LOCUS21386</name>
</gene>
<evidence type="ECO:0000256" key="1">
    <source>
        <dbReference type="ARBA" id="ARBA00005857"/>
    </source>
</evidence>
<dbReference type="PANTHER" id="PTHR16263:SF4">
    <property type="entry name" value="TETRATRICOPEPTIDE REPEAT PROTEIN 38"/>
    <property type="match status" value="1"/>
</dbReference>
<keyword evidence="3" id="KW-0677">Repeat</keyword>
<evidence type="ECO:0000256" key="2">
    <source>
        <dbReference type="ARBA" id="ARBA00019992"/>
    </source>
</evidence>
<protein>
    <recommendedName>
        <fullName evidence="2">Tetratricopeptide repeat protein 38</fullName>
    </recommendedName>
</protein>
<evidence type="ECO:0000313" key="5">
    <source>
        <dbReference type="EMBL" id="SUZ68532.1"/>
    </source>
</evidence>
<evidence type="ECO:0000256" key="3">
    <source>
        <dbReference type="ARBA" id="ARBA00022737"/>
    </source>
</evidence>
<dbReference type="AlphaFoldDB" id="A0A381PND6"/>
<keyword evidence="4" id="KW-0802">TPR repeat</keyword>
<evidence type="ECO:0000256" key="4">
    <source>
        <dbReference type="ARBA" id="ARBA00022803"/>
    </source>
</evidence>
<dbReference type="InterPro" id="IPR011990">
    <property type="entry name" value="TPR-like_helical_dom_sf"/>
</dbReference>
<dbReference type="EMBL" id="UINC01001039">
    <property type="protein sequence ID" value="SUZ68532.1"/>
    <property type="molecule type" value="Genomic_DNA"/>
</dbReference>
<name>A0A381PND6_9ZZZZ</name>
<feature type="non-terminal residue" evidence="5">
    <location>
        <position position="1"/>
    </location>
</feature>
<sequence length="460" mass="50042">VIRNDAWGLPMHGSSDEVVLHNQLVDDYLMFARALPQTMESAALSQAPLTRCLLAQLFVMAHTTEMLTAAASLVDSIDSRLLNSREASHLEAARRQIRGDSKGSSEVLEALVSKTPRDVVALRLLHFSLFGQGRITDMVRSVTEATNGWDAHLPRKSLLDGMRCFALCEAKDFNSGEVFGRDAVAEDPQDLWSVHAVAHVLEMTGRWASGVDWIWASELALRSGGSFAGHLWWHLALYLLESGRHDEALEIFDQFVYPTPVVEGLALSNAVALLCRLEFLGVDVGQRWEQLTHGVTYRLGHHSHPFNDCHYAYALGRLHRDDDLQTLLSGMERWAQDGNGGHAGQVIDSCGTAVARGMGALGSGQYQLAHSHLAESAGSWWRLGGSAAQRDVFDQALLSAEINCGSDAAAKHAEARSAQRPNSPLAKIWWAIALGKTDAAVSSLKADAVALGWVSSPNGK</sequence>
<comment type="similarity">
    <text evidence="1">Belongs to the TTC38 family.</text>
</comment>
<dbReference type="PANTHER" id="PTHR16263">
    <property type="entry name" value="TETRATRICOPEPTIDE REPEAT PROTEIN 38"/>
    <property type="match status" value="1"/>
</dbReference>
<organism evidence="5">
    <name type="scientific">marine metagenome</name>
    <dbReference type="NCBI Taxonomy" id="408172"/>
    <lineage>
        <taxon>unclassified sequences</taxon>
        <taxon>metagenomes</taxon>
        <taxon>ecological metagenomes</taxon>
    </lineage>
</organism>
<dbReference type="InterPro" id="IPR033891">
    <property type="entry name" value="TTC38"/>
</dbReference>